<sequence length="146" mass="16535">MKERKSVISENFKLEEAKRVEMSLDSVAESFDNLRWLSFHIQESVDKHIVDQSGDHIFGQDRLGQLDKSEEQVPTSVTGLLVFVVQTDVSVEQAQNVVSQTDFICVGVQEVVMTDNQFEEQGLDERMIYVDNDVGLDGLGEKLLEQ</sequence>
<dbReference type="EMBL" id="JAEUBG010003284">
    <property type="protein sequence ID" value="KAH3683019.1"/>
    <property type="molecule type" value="Genomic_DNA"/>
</dbReference>
<reference evidence="1" key="1">
    <citation type="journal article" date="2021" name="Open Biol.">
        <title>Shared evolutionary footprints suggest mitochondrial oxidative damage underlies multiple complex I losses in fungi.</title>
        <authorList>
            <person name="Schikora-Tamarit M.A."/>
            <person name="Marcet-Houben M."/>
            <person name="Nosek J."/>
            <person name="Gabaldon T."/>
        </authorList>
    </citation>
    <scope>NUCLEOTIDE SEQUENCE</scope>
    <source>
        <strain evidence="1">CBS2887</strain>
    </source>
</reference>
<evidence type="ECO:0000313" key="2">
    <source>
        <dbReference type="Proteomes" id="UP000774326"/>
    </source>
</evidence>
<evidence type="ECO:0000313" key="1">
    <source>
        <dbReference type="EMBL" id="KAH3683019.1"/>
    </source>
</evidence>
<name>A0A9P8Q531_WICPI</name>
<gene>
    <name evidence="1" type="ORF">WICPIJ_006023</name>
</gene>
<organism evidence="1 2">
    <name type="scientific">Wickerhamomyces pijperi</name>
    <name type="common">Yeast</name>
    <name type="synonym">Pichia pijperi</name>
    <dbReference type="NCBI Taxonomy" id="599730"/>
    <lineage>
        <taxon>Eukaryota</taxon>
        <taxon>Fungi</taxon>
        <taxon>Dikarya</taxon>
        <taxon>Ascomycota</taxon>
        <taxon>Saccharomycotina</taxon>
        <taxon>Saccharomycetes</taxon>
        <taxon>Phaffomycetales</taxon>
        <taxon>Wickerhamomycetaceae</taxon>
        <taxon>Wickerhamomyces</taxon>
    </lineage>
</organism>
<proteinExistence type="predicted"/>
<dbReference type="Proteomes" id="UP000774326">
    <property type="component" value="Unassembled WGS sequence"/>
</dbReference>
<accession>A0A9P8Q531</accession>
<comment type="caution">
    <text evidence="1">The sequence shown here is derived from an EMBL/GenBank/DDBJ whole genome shotgun (WGS) entry which is preliminary data.</text>
</comment>
<dbReference type="AlphaFoldDB" id="A0A9P8Q531"/>
<keyword evidence="2" id="KW-1185">Reference proteome</keyword>
<reference evidence="1" key="2">
    <citation type="submission" date="2021-01" db="EMBL/GenBank/DDBJ databases">
        <authorList>
            <person name="Schikora-Tamarit M.A."/>
        </authorList>
    </citation>
    <scope>NUCLEOTIDE SEQUENCE</scope>
    <source>
        <strain evidence="1">CBS2887</strain>
    </source>
</reference>
<protein>
    <submittedName>
        <fullName evidence="1">Uncharacterized protein</fullName>
    </submittedName>
</protein>